<keyword evidence="1" id="KW-0479">Metal-binding</keyword>
<dbReference type="CDD" id="cd07010">
    <property type="entry name" value="cupin_PMI_type_I_N_bac"/>
    <property type="match status" value="1"/>
</dbReference>
<dbReference type="GO" id="GO:0046872">
    <property type="term" value="F:metal ion binding"/>
    <property type="evidence" value="ECO:0007669"/>
    <property type="project" value="UniProtKB-KW"/>
</dbReference>
<reference evidence="3" key="1">
    <citation type="submission" date="2023-02" db="EMBL/GenBank/DDBJ databases">
        <title>Genome of Flavobacteriaceae gen. nov. sp. strain F89.</title>
        <authorList>
            <person name="Wang Y."/>
        </authorList>
    </citation>
    <scope>NUCLEOTIDE SEQUENCE</scope>
    <source>
        <strain evidence="3">F89</strain>
    </source>
</reference>
<accession>A0AAE3EXV5</accession>
<organism evidence="3 4">
    <name type="scientific">Cerina litoralis</name>
    <dbReference type="NCBI Taxonomy" id="2874477"/>
    <lineage>
        <taxon>Bacteria</taxon>
        <taxon>Pseudomonadati</taxon>
        <taxon>Bacteroidota</taxon>
        <taxon>Flavobacteriia</taxon>
        <taxon>Flavobacteriales</taxon>
        <taxon>Flavobacteriaceae</taxon>
        <taxon>Cerina</taxon>
    </lineage>
</organism>
<name>A0AAE3EXV5_9FLAO</name>
<keyword evidence="2" id="KW-0862">Zinc</keyword>
<keyword evidence="4" id="KW-1185">Reference proteome</keyword>
<proteinExistence type="predicted"/>
<protein>
    <submittedName>
        <fullName evidence="3">Class I mannose-6-phosphate isomerase</fullName>
    </submittedName>
</protein>
<comment type="caution">
    <text evidence="3">The sequence shown here is derived from an EMBL/GenBank/DDBJ whole genome shotgun (WGS) entry which is preliminary data.</text>
</comment>
<dbReference type="SUPFAM" id="SSF51182">
    <property type="entry name" value="RmlC-like cupins"/>
    <property type="match status" value="1"/>
</dbReference>
<dbReference type="RefSeq" id="WP_317903504.1">
    <property type="nucleotide sequence ID" value="NZ_JAIRBC010000030.1"/>
</dbReference>
<dbReference type="PANTHER" id="PTHR42742">
    <property type="entry name" value="TRANSCRIPTIONAL REPRESSOR MPRA"/>
    <property type="match status" value="1"/>
</dbReference>
<dbReference type="Gene3D" id="2.60.120.10">
    <property type="entry name" value="Jelly Rolls"/>
    <property type="match status" value="1"/>
</dbReference>
<dbReference type="EMBL" id="JAIRBC010000030">
    <property type="protein sequence ID" value="MCG2462364.1"/>
    <property type="molecule type" value="Genomic_DNA"/>
</dbReference>
<evidence type="ECO:0000313" key="3">
    <source>
        <dbReference type="EMBL" id="MCG2462364.1"/>
    </source>
</evidence>
<dbReference type="InterPro" id="IPR051804">
    <property type="entry name" value="Carb_Metab_Reg_Kinase/Isom"/>
</dbReference>
<dbReference type="InterPro" id="IPR011051">
    <property type="entry name" value="RmlC_Cupin_sf"/>
</dbReference>
<dbReference type="Proteomes" id="UP001200642">
    <property type="component" value="Unassembled WGS sequence"/>
</dbReference>
<gene>
    <name evidence="3" type="ORF">K8352_16505</name>
</gene>
<evidence type="ECO:0000313" key="4">
    <source>
        <dbReference type="Proteomes" id="UP001200642"/>
    </source>
</evidence>
<dbReference type="GO" id="GO:0016853">
    <property type="term" value="F:isomerase activity"/>
    <property type="evidence" value="ECO:0007669"/>
    <property type="project" value="UniProtKB-KW"/>
</dbReference>
<dbReference type="InterPro" id="IPR014710">
    <property type="entry name" value="RmlC-like_jellyroll"/>
</dbReference>
<keyword evidence="3" id="KW-0413">Isomerase</keyword>
<sequence>MNLKNMNGRKSNYDKTPFITVPGEFDCWTDWKEIIAEIGKNFDKIEECNTVVVETYQGVFDDELTREFRTISENVHFIDTRKLFKSEGQIRDMTAQDVTDDEIFGYRTRLKLMDFFDIAKFDYAQRTLKNKTGINIVYGPGAALVECGPTVLVYADMPRWEIQQRFRTNTIGNLGLRNEEERFSIQYKRGFFVDWLVCDRHKKDIFDRVDYFLDTSVMENPKMVVSMAMHQGLKECTNRPFRTVPFFDSGVWGGQWMKKVCELDDKAPNYAWCFDCVPEENSLYLKIRDVLFETPSINLVFRHPEALLGGPVYSRFGDAFPIRFNFLDTMEGGNLSLQVHPFTEYIQENFGMHFTQDESYYILDTGDDAVVHLGLNEDTKPEELITSLKKAQETGQFESEKYIAQWKIKKHDHILIPAGTIHCSGKNSMVLEISAAVYNFTFKLWDWGRLGLDGRPRPINIERGEKNISWERDVTWCKGELINQFETLEEIGGCLEERTGLHEREFIETRRHWFTEKTQHVTGRSVNVLNLVEGREVIVESPDNSFTPFIIHYAETFIVPANVETYTIAPYGESIGKKCATIKAFVRH</sequence>
<evidence type="ECO:0000256" key="2">
    <source>
        <dbReference type="ARBA" id="ARBA00022833"/>
    </source>
</evidence>
<evidence type="ECO:0000256" key="1">
    <source>
        <dbReference type="ARBA" id="ARBA00022723"/>
    </source>
</evidence>
<dbReference type="PANTHER" id="PTHR42742:SF3">
    <property type="entry name" value="FRUCTOKINASE"/>
    <property type="match status" value="1"/>
</dbReference>
<dbReference type="AlphaFoldDB" id="A0AAE3EXV5"/>